<keyword evidence="9" id="KW-0408">Iron</keyword>
<dbReference type="GO" id="GO:0046872">
    <property type="term" value="F:metal ion binding"/>
    <property type="evidence" value="ECO:0007669"/>
    <property type="project" value="UniProtKB-UniRule"/>
</dbReference>
<keyword evidence="7 9" id="KW-1015">Disulfide bond</keyword>
<keyword evidence="4" id="KW-0964">Secreted</keyword>
<keyword evidence="9" id="KW-0349">Heme</keyword>
<organism evidence="12 13">
    <name type="scientific">Trichodelitschia bisporula</name>
    <dbReference type="NCBI Taxonomy" id="703511"/>
    <lineage>
        <taxon>Eukaryota</taxon>
        <taxon>Fungi</taxon>
        <taxon>Dikarya</taxon>
        <taxon>Ascomycota</taxon>
        <taxon>Pezizomycotina</taxon>
        <taxon>Dothideomycetes</taxon>
        <taxon>Dothideomycetes incertae sedis</taxon>
        <taxon>Phaeotrichales</taxon>
        <taxon>Phaeotrichaceae</taxon>
        <taxon>Trichodelitschia</taxon>
    </lineage>
</organism>
<dbReference type="Proteomes" id="UP000799640">
    <property type="component" value="Unassembled WGS sequence"/>
</dbReference>
<evidence type="ECO:0000256" key="1">
    <source>
        <dbReference type="ARBA" id="ARBA00004589"/>
    </source>
</evidence>
<evidence type="ECO:0000256" key="6">
    <source>
        <dbReference type="ARBA" id="ARBA00022729"/>
    </source>
</evidence>
<feature type="signal peptide" evidence="10">
    <location>
        <begin position="1"/>
        <end position="16"/>
    </location>
</feature>
<dbReference type="OrthoDB" id="3767534at2759"/>
<evidence type="ECO:0000256" key="9">
    <source>
        <dbReference type="PROSITE-ProRule" id="PRU01356"/>
    </source>
</evidence>
<keyword evidence="5" id="KW-0336">GPI-anchor</keyword>
<keyword evidence="9" id="KW-0479">Metal-binding</keyword>
<dbReference type="AlphaFoldDB" id="A0A6G1IBT6"/>
<proteinExistence type="inferred from homology"/>
<dbReference type="PROSITE" id="PS52012">
    <property type="entry name" value="CFEM"/>
    <property type="match status" value="1"/>
</dbReference>
<dbReference type="InterPro" id="IPR008427">
    <property type="entry name" value="Extracellular_membr_CFEM_dom"/>
</dbReference>
<dbReference type="EMBL" id="ML996687">
    <property type="protein sequence ID" value="KAF2405497.1"/>
    <property type="molecule type" value="Genomic_DNA"/>
</dbReference>
<comment type="similarity">
    <text evidence="3">Belongs to the RBT5 family.</text>
</comment>
<evidence type="ECO:0000313" key="13">
    <source>
        <dbReference type="Proteomes" id="UP000799640"/>
    </source>
</evidence>
<evidence type="ECO:0000256" key="7">
    <source>
        <dbReference type="ARBA" id="ARBA00023157"/>
    </source>
</evidence>
<keyword evidence="6 10" id="KW-0732">Signal</keyword>
<evidence type="ECO:0000256" key="8">
    <source>
        <dbReference type="ARBA" id="ARBA00023288"/>
    </source>
</evidence>
<evidence type="ECO:0000256" key="2">
    <source>
        <dbReference type="ARBA" id="ARBA00004613"/>
    </source>
</evidence>
<keyword evidence="8" id="KW-0449">Lipoprotein</keyword>
<feature type="chain" id="PRO_5026140156" description="CFEM domain-containing protein" evidence="10">
    <location>
        <begin position="17"/>
        <end position="146"/>
    </location>
</feature>
<name>A0A6G1IBT6_9PEZI</name>
<protein>
    <recommendedName>
        <fullName evidence="11">CFEM domain-containing protein</fullName>
    </recommendedName>
</protein>
<feature type="domain" description="CFEM" evidence="11">
    <location>
        <begin position="47"/>
        <end position="146"/>
    </location>
</feature>
<comment type="caution">
    <text evidence="9">Lacks conserved residue(s) required for the propagation of feature annotation.</text>
</comment>
<accession>A0A6G1IBT6</accession>
<dbReference type="GO" id="GO:0098552">
    <property type="term" value="C:side of membrane"/>
    <property type="evidence" value="ECO:0007669"/>
    <property type="project" value="UniProtKB-KW"/>
</dbReference>
<keyword evidence="5" id="KW-0472">Membrane</keyword>
<dbReference type="Pfam" id="PF05730">
    <property type="entry name" value="CFEM"/>
    <property type="match status" value="1"/>
</dbReference>
<comment type="subcellular location">
    <subcellularLocation>
        <location evidence="1">Membrane</location>
        <topology evidence="1">Lipid-anchor</topology>
        <topology evidence="1">GPI-anchor</topology>
    </subcellularLocation>
    <subcellularLocation>
        <location evidence="2">Secreted</location>
    </subcellularLocation>
</comment>
<keyword evidence="13" id="KW-1185">Reference proteome</keyword>
<feature type="binding site" description="axial binding residue" evidence="9">
    <location>
        <position position="94"/>
    </location>
    <ligand>
        <name>heme</name>
        <dbReference type="ChEBI" id="CHEBI:30413"/>
    </ligand>
    <ligandPart>
        <name>Fe</name>
        <dbReference type="ChEBI" id="CHEBI:18248"/>
    </ligandPart>
</feature>
<sequence>MKFLVILATTLGLAAAQLPKGTAGAKGGAMPKATAPKGKGTGTSGFGGLGSFGGLGGLGGAGGSMPAMPNIPSCGMSCMMTMVMSGGGGCGLTDQKCYCGLPALKAAMTDCVPKGCTAKTDVTAMYEMTNKMCSGVTGFTPLTAPA</sequence>
<evidence type="ECO:0000256" key="4">
    <source>
        <dbReference type="ARBA" id="ARBA00022525"/>
    </source>
</evidence>
<keyword evidence="5" id="KW-0325">Glycoprotein</keyword>
<evidence type="ECO:0000256" key="5">
    <source>
        <dbReference type="ARBA" id="ARBA00022622"/>
    </source>
</evidence>
<evidence type="ECO:0000256" key="10">
    <source>
        <dbReference type="SAM" id="SignalP"/>
    </source>
</evidence>
<feature type="disulfide bond" evidence="9">
    <location>
        <begin position="90"/>
        <end position="97"/>
    </location>
</feature>
<evidence type="ECO:0000259" key="11">
    <source>
        <dbReference type="PROSITE" id="PS52012"/>
    </source>
</evidence>
<dbReference type="SMART" id="SM00747">
    <property type="entry name" value="CFEM"/>
    <property type="match status" value="1"/>
</dbReference>
<evidence type="ECO:0000313" key="12">
    <source>
        <dbReference type="EMBL" id="KAF2405497.1"/>
    </source>
</evidence>
<evidence type="ECO:0000256" key="3">
    <source>
        <dbReference type="ARBA" id="ARBA00010031"/>
    </source>
</evidence>
<gene>
    <name evidence="12" type="ORF">EJ06DRAFT_526014</name>
</gene>
<reference evidence="12" key="1">
    <citation type="journal article" date="2020" name="Stud. Mycol.">
        <title>101 Dothideomycetes genomes: a test case for predicting lifestyles and emergence of pathogens.</title>
        <authorList>
            <person name="Haridas S."/>
            <person name="Albert R."/>
            <person name="Binder M."/>
            <person name="Bloem J."/>
            <person name="Labutti K."/>
            <person name="Salamov A."/>
            <person name="Andreopoulos B."/>
            <person name="Baker S."/>
            <person name="Barry K."/>
            <person name="Bills G."/>
            <person name="Bluhm B."/>
            <person name="Cannon C."/>
            <person name="Castanera R."/>
            <person name="Culley D."/>
            <person name="Daum C."/>
            <person name="Ezra D."/>
            <person name="Gonzalez J."/>
            <person name="Henrissat B."/>
            <person name="Kuo A."/>
            <person name="Liang C."/>
            <person name="Lipzen A."/>
            <person name="Lutzoni F."/>
            <person name="Magnuson J."/>
            <person name="Mondo S."/>
            <person name="Nolan M."/>
            <person name="Ohm R."/>
            <person name="Pangilinan J."/>
            <person name="Park H.-J."/>
            <person name="Ramirez L."/>
            <person name="Alfaro M."/>
            <person name="Sun H."/>
            <person name="Tritt A."/>
            <person name="Yoshinaga Y."/>
            <person name="Zwiers L.-H."/>
            <person name="Turgeon B."/>
            <person name="Goodwin S."/>
            <person name="Spatafora J."/>
            <person name="Crous P."/>
            <person name="Grigoriev I."/>
        </authorList>
    </citation>
    <scope>NUCLEOTIDE SEQUENCE</scope>
    <source>
        <strain evidence="12">CBS 262.69</strain>
    </source>
</reference>
<dbReference type="GO" id="GO:0005576">
    <property type="term" value="C:extracellular region"/>
    <property type="evidence" value="ECO:0007669"/>
    <property type="project" value="UniProtKB-SubCell"/>
</dbReference>